<dbReference type="Proteomes" id="UP000032458">
    <property type="component" value="Unassembled WGS sequence"/>
</dbReference>
<dbReference type="RefSeq" id="WP_044363396.1">
    <property type="nucleotide sequence ID" value="NZ_JRKI01000006.1"/>
</dbReference>
<organism evidence="2 3">
    <name type="scientific">Streptomyces natalensis ATCC 27448</name>
    <dbReference type="NCBI Taxonomy" id="1240678"/>
    <lineage>
        <taxon>Bacteria</taxon>
        <taxon>Bacillati</taxon>
        <taxon>Actinomycetota</taxon>
        <taxon>Actinomycetes</taxon>
        <taxon>Kitasatosporales</taxon>
        <taxon>Streptomycetaceae</taxon>
        <taxon>Streptomyces</taxon>
    </lineage>
</organism>
<protein>
    <submittedName>
        <fullName evidence="2">Uncharacterized protein</fullName>
    </submittedName>
</protein>
<feature type="compositionally biased region" description="Low complexity" evidence="1">
    <location>
        <begin position="372"/>
        <end position="384"/>
    </location>
</feature>
<sequence>MTTTTPERIVSDSGLPALLRNDPDAALRTPYGLAPGSGPLLDPATLRDQILPRWREGVDRQVKALVKRARSTLETLSGDALYSRLDDPLHRRAALIAELFRTHTVVKNAGRLDVRTLQQSLAGALEAGGPLRFEIAWGQVKRGLAGLKTAGPYADLAEALAIGRLTALMRAAGQLLDGEVRLTVLTGGTRFQDALLTRPEQLAAYDAQRQAVADALGASGTVVFGDFVAARTDADRTAWQEIYQRTLAATSDEEITARLHTVAFNVDWDTVLTQAADGAAPHGVALPDRLTAWLAGAPAERGPFLIRAATTCLVNPGLQQHWEQQLADTEDGEDLLEDAIDFFAHIAWEATRRYAAIHAADREAATGGTTGAGATTGTDTTTDAPSAGGEAAPARAIRLTVHEKRDRPAMPALAILGMRAPGLLPQHLAAHLADGGRTEVGTMAELHSQLPSALPVHLTDEAAAHPVFDWLAGTGQPLCLVSPDTDWQRSLALALDPEQG</sequence>
<proteinExistence type="predicted"/>
<gene>
    <name evidence="2" type="ORF">SNA_04710</name>
</gene>
<feature type="region of interest" description="Disordered" evidence="1">
    <location>
        <begin position="366"/>
        <end position="391"/>
    </location>
</feature>
<dbReference type="EMBL" id="JRKI01000006">
    <property type="protein sequence ID" value="KIZ19028.1"/>
    <property type="molecule type" value="Genomic_DNA"/>
</dbReference>
<keyword evidence="3" id="KW-1185">Reference proteome</keyword>
<name>A0A0D7CS20_9ACTN</name>
<dbReference type="AlphaFoldDB" id="A0A0D7CS20"/>
<evidence type="ECO:0000313" key="3">
    <source>
        <dbReference type="Proteomes" id="UP000032458"/>
    </source>
</evidence>
<evidence type="ECO:0000256" key="1">
    <source>
        <dbReference type="SAM" id="MobiDB-lite"/>
    </source>
</evidence>
<accession>A0A0D7CS20</accession>
<comment type="caution">
    <text evidence="2">The sequence shown here is derived from an EMBL/GenBank/DDBJ whole genome shotgun (WGS) entry which is preliminary data.</text>
</comment>
<evidence type="ECO:0000313" key="2">
    <source>
        <dbReference type="EMBL" id="KIZ19028.1"/>
    </source>
</evidence>
<reference evidence="2 3" key="1">
    <citation type="submission" date="2014-09" db="EMBL/GenBank/DDBJ databases">
        <title>Draft genome sequence of Streptomyces natalensis ATCC 27448, producer of the antifungal pimaricin.</title>
        <authorList>
            <person name="Mendes M.V."/>
            <person name="Beites T."/>
            <person name="Pires S."/>
            <person name="Santos C.L."/>
            <person name="Moradas-Ferreira P."/>
        </authorList>
    </citation>
    <scope>NUCLEOTIDE SEQUENCE [LARGE SCALE GENOMIC DNA]</scope>
    <source>
        <strain evidence="2 3">ATCC 27448</strain>
    </source>
</reference>
<dbReference type="PATRIC" id="fig|1240678.4.peg.997"/>